<evidence type="ECO:0000256" key="2">
    <source>
        <dbReference type="SAM" id="Phobius"/>
    </source>
</evidence>
<keyword evidence="4" id="KW-1185">Reference proteome</keyword>
<proteinExistence type="predicted"/>
<evidence type="ECO:0000313" key="3">
    <source>
        <dbReference type="EMBL" id="KAJ9666754.1"/>
    </source>
</evidence>
<keyword evidence="1" id="KW-0175">Coiled coil</keyword>
<feature type="transmembrane region" description="Helical" evidence="2">
    <location>
        <begin position="7"/>
        <end position="28"/>
    </location>
</feature>
<evidence type="ECO:0000256" key="1">
    <source>
        <dbReference type="SAM" id="Coils"/>
    </source>
</evidence>
<keyword evidence="2" id="KW-0472">Membrane</keyword>
<comment type="caution">
    <text evidence="3">The sequence shown here is derived from an EMBL/GenBank/DDBJ whole genome shotgun (WGS) entry which is preliminary data.</text>
</comment>
<organism evidence="3 4">
    <name type="scientific">Coniosporium apollinis</name>
    <dbReference type="NCBI Taxonomy" id="61459"/>
    <lineage>
        <taxon>Eukaryota</taxon>
        <taxon>Fungi</taxon>
        <taxon>Dikarya</taxon>
        <taxon>Ascomycota</taxon>
        <taxon>Pezizomycotina</taxon>
        <taxon>Dothideomycetes</taxon>
        <taxon>Dothideomycetes incertae sedis</taxon>
        <taxon>Coniosporium</taxon>
    </lineage>
</organism>
<keyword evidence="2" id="KW-0812">Transmembrane</keyword>
<dbReference type="EMBL" id="JAPDRL010000017">
    <property type="protein sequence ID" value="KAJ9666754.1"/>
    <property type="molecule type" value="Genomic_DNA"/>
</dbReference>
<gene>
    <name evidence="3" type="ORF">H2201_003158</name>
</gene>
<dbReference type="Proteomes" id="UP001172684">
    <property type="component" value="Unassembled WGS sequence"/>
</dbReference>
<sequence>MSQQQQIRRLVMTGAVAAVTVTGAWYGAGLKTRQEFKQEKKVVLEASPQERISQLENARARLVTRRTELEKKISELQARRNQSSTDTRPGT</sequence>
<accession>A0ABQ9NZR4</accession>
<keyword evidence="2" id="KW-1133">Transmembrane helix</keyword>
<feature type="coiled-coil region" evidence="1">
    <location>
        <begin position="52"/>
        <end position="86"/>
    </location>
</feature>
<protein>
    <submittedName>
        <fullName evidence="3">Uncharacterized protein</fullName>
    </submittedName>
</protein>
<name>A0ABQ9NZR4_9PEZI</name>
<evidence type="ECO:0000313" key="4">
    <source>
        <dbReference type="Proteomes" id="UP001172684"/>
    </source>
</evidence>
<reference evidence="3" key="1">
    <citation type="submission" date="2022-10" db="EMBL/GenBank/DDBJ databases">
        <title>Culturing micro-colonial fungi from biological soil crusts in the Mojave desert and describing Neophaeococcomyces mojavensis, and introducing the new genera and species Taxawa tesnikishii.</title>
        <authorList>
            <person name="Kurbessoian T."/>
            <person name="Stajich J.E."/>
        </authorList>
    </citation>
    <scope>NUCLEOTIDE SEQUENCE</scope>
    <source>
        <strain evidence="3">TK_1</strain>
    </source>
</reference>